<dbReference type="PANTHER" id="PTHR38445:SF9">
    <property type="entry name" value="HTH-TYPE TRANSCRIPTIONAL REPRESSOR YTRA"/>
    <property type="match status" value="1"/>
</dbReference>
<protein>
    <submittedName>
        <fullName evidence="5">GntR family transcriptional regulator</fullName>
    </submittedName>
</protein>
<dbReference type="GO" id="GO:0003677">
    <property type="term" value="F:DNA binding"/>
    <property type="evidence" value="ECO:0007669"/>
    <property type="project" value="UniProtKB-KW"/>
</dbReference>
<keyword evidence="2" id="KW-0238">DNA-binding</keyword>
<evidence type="ECO:0000256" key="3">
    <source>
        <dbReference type="ARBA" id="ARBA00023163"/>
    </source>
</evidence>
<organism evidence="5 6">
    <name type="scientific">Eisenbergiella massiliensis</name>
    <dbReference type="NCBI Taxonomy" id="1720294"/>
    <lineage>
        <taxon>Bacteria</taxon>
        <taxon>Bacillati</taxon>
        <taxon>Bacillota</taxon>
        <taxon>Clostridia</taxon>
        <taxon>Lachnospirales</taxon>
        <taxon>Lachnospiraceae</taxon>
        <taxon>Eisenbergiella</taxon>
    </lineage>
</organism>
<evidence type="ECO:0000313" key="6">
    <source>
        <dbReference type="Proteomes" id="UP000260812"/>
    </source>
</evidence>
<dbReference type="SMART" id="SM00345">
    <property type="entry name" value="HTH_GNTR"/>
    <property type="match status" value="1"/>
</dbReference>
<feature type="domain" description="HTH gntR-type" evidence="4">
    <location>
        <begin position="10"/>
        <end position="78"/>
    </location>
</feature>
<evidence type="ECO:0000313" key="5">
    <source>
        <dbReference type="EMBL" id="RGE55894.1"/>
    </source>
</evidence>
<keyword evidence="1" id="KW-0805">Transcription regulation</keyword>
<evidence type="ECO:0000259" key="4">
    <source>
        <dbReference type="PROSITE" id="PS50949"/>
    </source>
</evidence>
<dbReference type="Gene3D" id="1.10.10.10">
    <property type="entry name" value="Winged helix-like DNA-binding domain superfamily/Winged helix DNA-binding domain"/>
    <property type="match status" value="1"/>
</dbReference>
<evidence type="ECO:0000256" key="1">
    <source>
        <dbReference type="ARBA" id="ARBA00023015"/>
    </source>
</evidence>
<dbReference type="AlphaFoldDB" id="A0A3E3HVN3"/>
<dbReference type="Proteomes" id="UP000260812">
    <property type="component" value="Unassembled WGS sequence"/>
</dbReference>
<dbReference type="PANTHER" id="PTHR38445">
    <property type="entry name" value="HTH-TYPE TRANSCRIPTIONAL REPRESSOR YTRA"/>
    <property type="match status" value="1"/>
</dbReference>
<dbReference type="EMBL" id="QVLV01000034">
    <property type="protein sequence ID" value="RGE55894.1"/>
    <property type="molecule type" value="Genomic_DNA"/>
</dbReference>
<comment type="caution">
    <text evidence="5">The sequence shown here is derived from an EMBL/GenBank/DDBJ whole genome shotgun (WGS) entry which is preliminary data.</text>
</comment>
<name>A0A3E3HVN3_9FIRM</name>
<sequence length="133" mass="15043">MIILDYKDARPIYEQVVDKFQKLILIGALEPNTKMPSVRSLAVELSINPNTIQRAYAELEREGFIYTVKGRGNFVAYDEGLLSYRKKEIYSKLDELIREAGEIGISRSEMSDYVKEGHEAVLQGATGEGFGYD</sequence>
<dbReference type="PROSITE" id="PS50949">
    <property type="entry name" value="HTH_GNTR"/>
    <property type="match status" value="1"/>
</dbReference>
<keyword evidence="6" id="KW-1185">Reference proteome</keyword>
<dbReference type="GO" id="GO:0003700">
    <property type="term" value="F:DNA-binding transcription factor activity"/>
    <property type="evidence" value="ECO:0007669"/>
    <property type="project" value="InterPro"/>
</dbReference>
<dbReference type="CDD" id="cd07377">
    <property type="entry name" value="WHTH_GntR"/>
    <property type="match status" value="1"/>
</dbReference>
<accession>A0A3E3HVN3</accession>
<dbReference type="Pfam" id="PF00392">
    <property type="entry name" value="GntR"/>
    <property type="match status" value="1"/>
</dbReference>
<keyword evidence="3" id="KW-0804">Transcription</keyword>
<dbReference type="GeneID" id="97990395"/>
<dbReference type="InterPro" id="IPR000524">
    <property type="entry name" value="Tscrpt_reg_HTH_GntR"/>
</dbReference>
<dbReference type="SUPFAM" id="SSF46785">
    <property type="entry name" value="Winged helix' DNA-binding domain"/>
    <property type="match status" value="1"/>
</dbReference>
<dbReference type="InterPro" id="IPR036390">
    <property type="entry name" value="WH_DNA-bd_sf"/>
</dbReference>
<dbReference type="InterPro" id="IPR036388">
    <property type="entry name" value="WH-like_DNA-bd_sf"/>
</dbReference>
<evidence type="ECO:0000256" key="2">
    <source>
        <dbReference type="ARBA" id="ARBA00023125"/>
    </source>
</evidence>
<proteinExistence type="predicted"/>
<gene>
    <name evidence="5" type="ORF">DXC51_26975</name>
</gene>
<dbReference type="RefSeq" id="WP_117545797.1">
    <property type="nucleotide sequence ID" value="NZ_QVLV01000034.1"/>
</dbReference>
<reference evidence="5" key="1">
    <citation type="submission" date="2018-08" db="EMBL/GenBank/DDBJ databases">
        <title>A genome reference for cultivated species of the human gut microbiota.</title>
        <authorList>
            <person name="Zou Y."/>
            <person name="Xue W."/>
            <person name="Luo G."/>
        </authorList>
    </citation>
    <scope>NUCLEOTIDE SEQUENCE [LARGE SCALE GENOMIC DNA]</scope>
    <source>
        <strain evidence="5">TF05-5AC</strain>
    </source>
</reference>